<evidence type="ECO:0000256" key="4">
    <source>
        <dbReference type="RuleBase" id="RU003495"/>
    </source>
</evidence>
<keyword evidence="7" id="KW-1185">Reference proteome</keyword>
<evidence type="ECO:0000313" key="7">
    <source>
        <dbReference type="Proteomes" id="UP000031246"/>
    </source>
</evidence>
<dbReference type="HAMAP" id="MF_02071">
    <property type="entry name" value="RlpA"/>
    <property type="match status" value="1"/>
</dbReference>
<feature type="domain" description="RlpA-like protein double-psi beta-barrel" evidence="5">
    <location>
        <begin position="34"/>
        <end position="121"/>
    </location>
</feature>
<comment type="function">
    <text evidence="3">Lytic transglycosylase with a strong preference for naked glycan strands that lack stem peptides.</text>
</comment>
<feature type="chain" id="PRO_5009983101" description="Probable endolytic peptidoglycan transglycosylase RlpA" evidence="3">
    <location>
        <begin position="22"/>
        <end position="127"/>
    </location>
</feature>
<evidence type="ECO:0000313" key="6">
    <source>
        <dbReference type="EMBL" id="KIA91765.1"/>
    </source>
</evidence>
<dbReference type="InterPro" id="IPR036908">
    <property type="entry name" value="RlpA-like_sf"/>
</dbReference>
<dbReference type="Pfam" id="PF03330">
    <property type="entry name" value="DPBB_1"/>
    <property type="match status" value="1"/>
</dbReference>
<evidence type="ECO:0000256" key="2">
    <source>
        <dbReference type="ARBA" id="ARBA00023316"/>
    </source>
</evidence>
<keyword evidence="1 3" id="KW-0456">Lyase</keyword>
<name>A0A0C1DCS4_9SPHI</name>
<dbReference type="NCBIfam" id="TIGR00413">
    <property type="entry name" value="rlpA"/>
    <property type="match status" value="1"/>
</dbReference>
<dbReference type="InterPro" id="IPR012997">
    <property type="entry name" value="RplA"/>
</dbReference>
<dbReference type="CDD" id="cd22268">
    <property type="entry name" value="DPBB_RlpA-like"/>
    <property type="match status" value="1"/>
</dbReference>
<keyword evidence="3" id="KW-0732">Signal</keyword>
<protein>
    <recommendedName>
        <fullName evidence="3">Probable endolytic peptidoglycan transglycosylase RlpA</fullName>
        <ecNumber evidence="3">4.2.2.-</ecNumber>
    </recommendedName>
</protein>
<dbReference type="EMBL" id="JSYN01000027">
    <property type="protein sequence ID" value="KIA91765.1"/>
    <property type="molecule type" value="Genomic_DNA"/>
</dbReference>
<gene>
    <name evidence="3" type="primary">rlpA</name>
    <name evidence="6" type="ORF">OC25_20690</name>
</gene>
<dbReference type="GO" id="GO:0008932">
    <property type="term" value="F:lytic endotransglycosylase activity"/>
    <property type="evidence" value="ECO:0007669"/>
    <property type="project" value="UniProtKB-UniRule"/>
</dbReference>
<dbReference type="GO" id="GO:0071555">
    <property type="term" value="P:cell wall organization"/>
    <property type="evidence" value="ECO:0007669"/>
    <property type="project" value="UniProtKB-KW"/>
</dbReference>
<dbReference type="SUPFAM" id="SSF50685">
    <property type="entry name" value="Barwin-like endoglucanases"/>
    <property type="match status" value="1"/>
</dbReference>
<reference evidence="6 7" key="1">
    <citation type="submission" date="2014-10" db="EMBL/GenBank/DDBJ databases">
        <title>Pedobacter Kyungheensis.</title>
        <authorList>
            <person name="Anderson B.M."/>
            <person name="Newman J.D."/>
        </authorList>
    </citation>
    <scope>NUCLEOTIDE SEQUENCE [LARGE SCALE GENOMIC DNA]</scope>
    <source>
        <strain evidence="6 7">KACC 16221</strain>
    </source>
</reference>
<dbReference type="AlphaFoldDB" id="A0A0C1DCS4"/>
<dbReference type="OrthoDB" id="9779128at2"/>
<dbReference type="Gene3D" id="2.40.40.10">
    <property type="entry name" value="RlpA-like domain"/>
    <property type="match status" value="1"/>
</dbReference>
<dbReference type="PANTHER" id="PTHR34183">
    <property type="entry name" value="ENDOLYTIC PEPTIDOGLYCAN TRANSGLYCOSYLASE RLPA"/>
    <property type="match status" value="1"/>
</dbReference>
<dbReference type="InterPro" id="IPR009009">
    <property type="entry name" value="RlpA-like_DPBB"/>
</dbReference>
<keyword evidence="6" id="KW-0449">Lipoprotein</keyword>
<dbReference type="GO" id="GO:0000270">
    <property type="term" value="P:peptidoglycan metabolic process"/>
    <property type="evidence" value="ECO:0007669"/>
    <property type="project" value="UniProtKB-UniRule"/>
</dbReference>
<evidence type="ECO:0000256" key="1">
    <source>
        <dbReference type="ARBA" id="ARBA00023239"/>
    </source>
</evidence>
<proteinExistence type="inferred from homology"/>
<dbReference type="InterPro" id="IPR034718">
    <property type="entry name" value="RlpA"/>
</dbReference>
<evidence type="ECO:0000259" key="5">
    <source>
        <dbReference type="Pfam" id="PF03330"/>
    </source>
</evidence>
<dbReference type="PANTHER" id="PTHR34183:SF8">
    <property type="entry name" value="ENDOLYTIC PEPTIDOGLYCAN TRANSGLYCOSYLASE RLPA-RELATED"/>
    <property type="match status" value="1"/>
</dbReference>
<sequence length="127" mass="14075" precursor="true">MKYLLLLSSLFLFLHSNAQDAASPVNTTDSIQKTVLATYYHRKFEGHRTTSGARYRSKKLTAAHRTLPFGTMVTVTNPVNGKSVVVKVNDRGPFSKRLAIDLSESAAKQIGIYRKGIAKVNLSYTVE</sequence>
<dbReference type="RefSeq" id="WP_039479957.1">
    <property type="nucleotide sequence ID" value="NZ_JSYN01000027.1"/>
</dbReference>
<evidence type="ECO:0000256" key="3">
    <source>
        <dbReference type="HAMAP-Rule" id="MF_02071"/>
    </source>
</evidence>
<comment type="similarity">
    <text evidence="3 4">Belongs to the RlpA family.</text>
</comment>
<accession>A0A0C1DCS4</accession>
<dbReference type="EC" id="4.2.2.-" evidence="3"/>
<comment type="caution">
    <text evidence="6">The sequence shown here is derived from an EMBL/GenBank/DDBJ whole genome shotgun (WGS) entry which is preliminary data.</text>
</comment>
<dbReference type="Proteomes" id="UP000031246">
    <property type="component" value="Unassembled WGS sequence"/>
</dbReference>
<organism evidence="6 7">
    <name type="scientific">Pedobacter kyungheensis</name>
    <dbReference type="NCBI Taxonomy" id="1069985"/>
    <lineage>
        <taxon>Bacteria</taxon>
        <taxon>Pseudomonadati</taxon>
        <taxon>Bacteroidota</taxon>
        <taxon>Sphingobacteriia</taxon>
        <taxon>Sphingobacteriales</taxon>
        <taxon>Sphingobacteriaceae</taxon>
        <taxon>Pedobacter</taxon>
    </lineage>
</organism>
<keyword evidence="2 3" id="KW-0961">Cell wall biogenesis/degradation</keyword>
<feature type="signal peptide" evidence="3">
    <location>
        <begin position="1"/>
        <end position="21"/>
    </location>
</feature>